<protein>
    <submittedName>
        <fullName evidence="2">Exopolysaccharide biosynthesis protein</fullName>
    </submittedName>
</protein>
<feature type="transmembrane region" description="Helical" evidence="1">
    <location>
        <begin position="155"/>
        <end position="173"/>
    </location>
</feature>
<evidence type="ECO:0000256" key="1">
    <source>
        <dbReference type="SAM" id="Phobius"/>
    </source>
</evidence>
<keyword evidence="3" id="KW-1185">Reference proteome</keyword>
<keyword evidence="1" id="KW-0472">Membrane</keyword>
<dbReference type="PIRSF" id="PIRSF033239">
    <property type="entry name" value="ExoD"/>
    <property type="match status" value="1"/>
</dbReference>
<dbReference type="EMBL" id="JABFCX010000002">
    <property type="protein sequence ID" value="NNU15522.1"/>
    <property type="molecule type" value="Genomic_DNA"/>
</dbReference>
<feature type="transmembrane region" description="Helical" evidence="1">
    <location>
        <begin position="178"/>
        <end position="197"/>
    </location>
</feature>
<organism evidence="2 3">
    <name type="scientific">Parvularcula mediterranea</name>
    <dbReference type="NCBI Taxonomy" id="2732508"/>
    <lineage>
        <taxon>Bacteria</taxon>
        <taxon>Pseudomonadati</taxon>
        <taxon>Pseudomonadota</taxon>
        <taxon>Alphaproteobacteria</taxon>
        <taxon>Parvularculales</taxon>
        <taxon>Parvularculaceae</taxon>
        <taxon>Parvularcula</taxon>
    </lineage>
</organism>
<evidence type="ECO:0000313" key="3">
    <source>
        <dbReference type="Proteomes" id="UP000536835"/>
    </source>
</evidence>
<dbReference type="PANTHER" id="PTHR41795">
    <property type="entry name" value="EXOPOLYSACCHARIDE SYNTHESIS PROTEIN"/>
    <property type="match status" value="1"/>
</dbReference>
<comment type="caution">
    <text evidence="2">The sequence shown here is derived from an EMBL/GenBank/DDBJ whole genome shotgun (WGS) entry which is preliminary data.</text>
</comment>
<dbReference type="PANTHER" id="PTHR41795:SF1">
    <property type="entry name" value="EXOPOLYSACCHARIDE SYNTHESIS PROTEIN"/>
    <property type="match status" value="1"/>
</dbReference>
<dbReference type="Pfam" id="PF06055">
    <property type="entry name" value="ExoD"/>
    <property type="match status" value="1"/>
</dbReference>
<sequence>MSETTSSVTGLLDTLDEAVRRENAAGSGKVSVGTILDSIGNRSYGPFLLVPALIELSPVGGIPGVPTVLAFIVLTAAVQMLAGREHIWVPGFIERRRVKGAAIEKADQMIRPLAKWLDRHTRERFRHLLRTPMVKLAAFLVICLCLTVPPLELIPFASAIPMAAIALFGLALLVRDGLVMAIAFMSVALAAAGIFLVV</sequence>
<dbReference type="Proteomes" id="UP000536835">
    <property type="component" value="Unassembled WGS sequence"/>
</dbReference>
<dbReference type="AlphaFoldDB" id="A0A7Y3RLG0"/>
<keyword evidence="1" id="KW-1133">Transmembrane helix</keyword>
<dbReference type="InterPro" id="IPR010331">
    <property type="entry name" value="ExoD"/>
</dbReference>
<name>A0A7Y3RLG0_9PROT</name>
<feature type="transmembrane region" description="Helical" evidence="1">
    <location>
        <begin position="128"/>
        <end position="149"/>
    </location>
</feature>
<keyword evidence="1" id="KW-0812">Transmembrane</keyword>
<reference evidence="2 3" key="1">
    <citation type="submission" date="2020-05" db="EMBL/GenBank/DDBJ databases">
        <title>Parvularcula mediterraneae sp. nov., isolated from polypropylene straw from shallow seawater of the seashore of Laganas in Zakynthos island, Greece.</title>
        <authorList>
            <person name="Szabo I."/>
            <person name="Al-Omari J."/>
            <person name="Rado J."/>
            <person name="Szerdahelyi G.S."/>
        </authorList>
    </citation>
    <scope>NUCLEOTIDE SEQUENCE [LARGE SCALE GENOMIC DNA]</scope>
    <source>
        <strain evidence="2 3">ZS-1/3</strain>
    </source>
</reference>
<gene>
    <name evidence="2" type="ORF">HK107_04215</name>
</gene>
<dbReference type="RefSeq" id="WP_173197046.1">
    <property type="nucleotide sequence ID" value="NZ_JABFCX010000002.1"/>
</dbReference>
<feature type="transmembrane region" description="Helical" evidence="1">
    <location>
        <begin position="56"/>
        <end position="78"/>
    </location>
</feature>
<accession>A0A7Y3RLG0</accession>
<evidence type="ECO:0000313" key="2">
    <source>
        <dbReference type="EMBL" id="NNU15522.1"/>
    </source>
</evidence>
<proteinExistence type="predicted"/>